<organism evidence="1 2">
    <name type="scientific">Paenibacillus mucilaginosus (strain KNP414)</name>
    <dbReference type="NCBI Taxonomy" id="1036673"/>
    <lineage>
        <taxon>Bacteria</taxon>
        <taxon>Bacillati</taxon>
        <taxon>Bacillota</taxon>
        <taxon>Bacilli</taxon>
        <taxon>Bacillales</taxon>
        <taxon>Paenibacillaceae</taxon>
        <taxon>Paenibacillus</taxon>
    </lineage>
</organism>
<dbReference type="InterPro" id="IPR038056">
    <property type="entry name" value="YjbR-like_sf"/>
</dbReference>
<dbReference type="RefSeq" id="WP_013919283.1">
    <property type="nucleotide sequence ID" value="NC_015690.1"/>
</dbReference>
<evidence type="ECO:0000313" key="1">
    <source>
        <dbReference type="EMBL" id="AEI44130.1"/>
    </source>
</evidence>
<dbReference type="KEGG" id="pms:KNP414_05606"/>
<evidence type="ECO:0000313" key="2">
    <source>
        <dbReference type="Proteomes" id="UP000006620"/>
    </source>
</evidence>
<sequence length="136" mass="14866">MEGSHKTISSAAGLALLHQVRDVCRELPESVEKVDGFGHTTFRVGDKPFVFMGEQADGVSISVKADKETQAFLLEKGPYTRTPYIGQHGWVSVSPPEGVPWEELRELIVEGYGRTAPKRLLKKLLDGGKQSSEGQG</sequence>
<dbReference type="EMBL" id="CP002869">
    <property type="protein sequence ID" value="AEI44130.1"/>
    <property type="molecule type" value="Genomic_DNA"/>
</dbReference>
<reference evidence="1 2" key="2">
    <citation type="journal article" date="2013" name="Genome Announc.">
        <title>Genome Sequence of Growth-Improving Paenibacillus mucilaginosus Strain KNP414.</title>
        <authorList>
            <person name="Lu J.J."/>
            <person name="Wang J.F."/>
            <person name="Hu X.F."/>
        </authorList>
    </citation>
    <scope>NUCLEOTIDE SEQUENCE [LARGE SCALE GENOMIC DNA]</scope>
    <source>
        <strain evidence="1 2">KNP414</strain>
    </source>
</reference>
<dbReference type="HOGENOM" id="CLU_138549_2_0_9"/>
<dbReference type="AlphaFoldDB" id="F8FLK3"/>
<dbReference type="InterPro" id="IPR058532">
    <property type="entry name" value="YjbR/MT2646/Rv2570-like"/>
</dbReference>
<dbReference type="Proteomes" id="UP000006620">
    <property type="component" value="Chromosome"/>
</dbReference>
<dbReference type="SUPFAM" id="SSF142906">
    <property type="entry name" value="YjbR-like"/>
    <property type="match status" value="1"/>
</dbReference>
<dbReference type="Gene3D" id="3.90.1150.30">
    <property type="match status" value="1"/>
</dbReference>
<accession>F8FLK3</accession>
<dbReference type="Pfam" id="PF04237">
    <property type="entry name" value="YjbR"/>
    <property type="match status" value="1"/>
</dbReference>
<protein>
    <recommendedName>
        <fullName evidence="3">Phosphoribosylglycinamide formyltransferase</fullName>
    </recommendedName>
</protein>
<proteinExistence type="predicted"/>
<name>F8FLK3_PAEMK</name>
<dbReference type="PATRIC" id="fig|1036673.3.peg.5201"/>
<gene>
    <name evidence="1" type="ordered locus">KNP414_05606</name>
</gene>
<reference evidence="2" key="1">
    <citation type="submission" date="2011-06" db="EMBL/GenBank/DDBJ databases">
        <title>Complete genome sequence of Paenibacillus mucilaginosus KNP414.</title>
        <authorList>
            <person name="Wang J."/>
            <person name="Hu S."/>
            <person name="Hu X."/>
            <person name="Zhang B."/>
            <person name="Dong D."/>
            <person name="Zhang S."/>
            <person name="Zhao K."/>
            <person name="Wu D."/>
        </authorList>
    </citation>
    <scope>NUCLEOTIDE SEQUENCE [LARGE SCALE GENOMIC DNA]</scope>
    <source>
        <strain evidence="2">KNP414</strain>
    </source>
</reference>
<evidence type="ECO:0008006" key="3">
    <source>
        <dbReference type="Google" id="ProtNLM"/>
    </source>
</evidence>